<reference evidence="1 2" key="1">
    <citation type="submission" date="2019-08" db="EMBL/GenBank/DDBJ databases">
        <title>Lentzea from Indian Himalayas.</title>
        <authorList>
            <person name="Mandal S."/>
            <person name="Mallick Gupta A."/>
            <person name="Maiti P.K."/>
            <person name="Sarkar J."/>
            <person name="Mandal S."/>
        </authorList>
    </citation>
    <scope>NUCLEOTIDE SEQUENCE [LARGE SCALE GENOMIC DNA]</scope>
    <source>
        <strain evidence="1 2">PSKA42</strain>
    </source>
</reference>
<proteinExistence type="predicted"/>
<keyword evidence="2" id="KW-1185">Reference proteome</keyword>
<gene>
    <name evidence="1" type="ORF">FXN61_29485</name>
</gene>
<dbReference type="EMBL" id="VSRL01000133">
    <property type="protein sequence ID" value="NKE60700.1"/>
    <property type="molecule type" value="Genomic_DNA"/>
</dbReference>
<comment type="caution">
    <text evidence="1">The sequence shown here is derived from an EMBL/GenBank/DDBJ whole genome shotgun (WGS) entry which is preliminary data.</text>
</comment>
<accession>A0ABX1FNX6</accession>
<evidence type="ECO:0000313" key="1">
    <source>
        <dbReference type="EMBL" id="NKE60700.1"/>
    </source>
</evidence>
<protein>
    <recommendedName>
        <fullName evidence="3">ABM domain-containing protein</fullName>
    </recommendedName>
</protein>
<sequence>MFVQLVQGKVSDAERMHAQLDKWMQDLAPGATGWLGSTCGVTEDGTCVCFVRFDTPEHAQENSNRAEQGAWWAETSRLFPQGAEFLDSERVTEDTPGDPAKAQFVQVIEGRATDAARGLELTMENSDKWAEYRPDILGSVGANFTDGRYAMEMFFTNEADARKGEQKEPPPELKAQMDEMQALAAEPPKFFDLKKPWMYSPR</sequence>
<organism evidence="1 2">
    <name type="scientific">Lentzea indica</name>
    <dbReference type="NCBI Taxonomy" id="2604800"/>
    <lineage>
        <taxon>Bacteria</taxon>
        <taxon>Bacillati</taxon>
        <taxon>Actinomycetota</taxon>
        <taxon>Actinomycetes</taxon>
        <taxon>Pseudonocardiales</taxon>
        <taxon>Pseudonocardiaceae</taxon>
        <taxon>Lentzea</taxon>
    </lineage>
</organism>
<evidence type="ECO:0008006" key="3">
    <source>
        <dbReference type="Google" id="ProtNLM"/>
    </source>
</evidence>
<dbReference type="RefSeq" id="WP_167977360.1">
    <property type="nucleotide sequence ID" value="NZ_VSRL01000133.1"/>
</dbReference>
<dbReference type="Proteomes" id="UP001515943">
    <property type="component" value="Unassembled WGS sequence"/>
</dbReference>
<evidence type="ECO:0000313" key="2">
    <source>
        <dbReference type="Proteomes" id="UP001515943"/>
    </source>
</evidence>
<name>A0ABX1FNX6_9PSEU</name>